<dbReference type="STRING" id="43678.OJAG_09800"/>
<dbReference type="EMBL" id="LRIE01000054">
    <property type="protein sequence ID" value="KZM36345.1"/>
    <property type="molecule type" value="Genomic_DNA"/>
</dbReference>
<evidence type="ECO:0000256" key="4">
    <source>
        <dbReference type="ARBA" id="ARBA00023172"/>
    </source>
</evidence>
<keyword evidence="4" id="KW-0233">DNA recombination</keyword>
<keyword evidence="6" id="KW-1133">Transmembrane helix</keyword>
<evidence type="ECO:0000313" key="7">
    <source>
        <dbReference type="EMBL" id="KZM36345.1"/>
    </source>
</evidence>
<dbReference type="Pfam" id="PF02646">
    <property type="entry name" value="RmuC"/>
    <property type="match status" value="1"/>
</dbReference>
<accession>A0A163SEW9</accession>
<keyword evidence="3" id="KW-0175">Coiled coil</keyword>
<comment type="function">
    <text evidence="1">Involved in DNA recombination.</text>
</comment>
<evidence type="ECO:0000256" key="2">
    <source>
        <dbReference type="ARBA" id="ARBA00009840"/>
    </source>
</evidence>
<sequence length="536" mass="58256">MDNALPWLMLVVGLLVGALLGWFARRSAPDSGREEIGRLTGLLSQAQQEAARGAGLAERLAAEREGFERQLRTEREGFGRHLAGVERAADERFDIERANHERAIEDLRAGSEKRLGEIRGDQARLEAQFEVLARKALATSSEQFLTQAEERFKRSQQVGESELAKREQAVQQLVEPLSKALDQVKAEVTAAEQARREAHGTLTEQVRSMRLDSEALRSETAQLVTALRSSQVRGAWGELQLRRVVEAAGMIPHVDFMEQDQVSTDDGALRPDMVIRLAGGKNVVVDAKVAFLGYLDAQQTADPRVRAERLAAHARHFRKHIDDLAGKRYWDQFSPAPEFVVMFVPAESFLSAAVEQDPSILEYAVAKNVIIAAPMTMIALLRTVAYAWRQDALAANAQQVLTLGKELHGRLAVMGSHLAKLGRSIQGAAESYNKTVASLETRVLVSARRFADLNVVDEDLETPAPANPQLSAVSAPELLASVNESVVALDELGGASGAGAEHDPRSDSGAGVLDAGMLGTINGPGRHERDRGADAS</sequence>
<keyword evidence="6" id="KW-0812">Transmembrane</keyword>
<organism evidence="7 8">
    <name type="scientific">Oerskovia enterophila</name>
    <dbReference type="NCBI Taxonomy" id="43678"/>
    <lineage>
        <taxon>Bacteria</taxon>
        <taxon>Bacillati</taxon>
        <taxon>Actinomycetota</taxon>
        <taxon>Actinomycetes</taxon>
        <taxon>Micrococcales</taxon>
        <taxon>Cellulomonadaceae</taxon>
        <taxon>Oerskovia</taxon>
    </lineage>
</organism>
<reference evidence="7 8" key="1">
    <citation type="submission" date="2016-01" db="EMBL/GenBank/DDBJ databases">
        <title>Genome sequence of Oerskovia enterophila VJag, an agar and cellulose degrading bacterium.</title>
        <authorList>
            <person name="Poehlein A."/>
            <person name="Jag V."/>
            <person name="Bengelsdorf F."/>
            <person name="Duerre P."/>
            <person name="Daniel R."/>
        </authorList>
    </citation>
    <scope>NUCLEOTIDE SEQUENCE [LARGE SCALE GENOMIC DNA]</scope>
    <source>
        <strain evidence="7 8">VJag</strain>
    </source>
</reference>
<dbReference type="PANTHER" id="PTHR30563">
    <property type="entry name" value="DNA RECOMBINATION PROTEIN RMUC"/>
    <property type="match status" value="1"/>
</dbReference>
<proteinExistence type="inferred from homology"/>
<dbReference type="InterPro" id="IPR003798">
    <property type="entry name" value="DNA_recombination_RmuC"/>
</dbReference>
<evidence type="ECO:0000256" key="5">
    <source>
        <dbReference type="SAM" id="MobiDB-lite"/>
    </source>
</evidence>
<gene>
    <name evidence="7" type="primary">rmuC</name>
    <name evidence="7" type="ORF">OJAG_09800</name>
</gene>
<dbReference type="RefSeq" id="WP_231907635.1">
    <property type="nucleotide sequence ID" value="NZ_LRIE01000054.1"/>
</dbReference>
<feature type="compositionally biased region" description="Basic and acidic residues" evidence="5">
    <location>
        <begin position="525"/>
        <end position="536"/>
    </location>
</feature>
<feature type="region of interest" description="Disordered" evidence="5">
    <location>
        <begin position="495"/>
        <end position="536"/>
    </location>
</feature>
<comment type="caution">
    <text evidence="7">The sequence shown here is derived from an EMBL/GenBank/DDBJ whole genome shotgun (WGS) entry which is preliminary data.</text>
</comment>
<dbReference type="PANTHER" id="PTHR30563:SF0">
    <property type="entry name" value="DNA RECOMBINATION PROTEIN RMUC"/>
    <property type="match status" value="1"/>
</dbReference>
<feature type="transmembrane region" description="Helical" evidence="6">
    <location>
        <begin position="6"/>
        <end position="24"/>
    </location>
</feature>
<evidence type="ECO:0000256" key="6">
    <source>
        <dbReference type="SAM" id="Phobius"/>
    </source>
</evidence>
<dbReference type="Proteomes" id="UP000076447">
    <property type="component" value="Unassembled WGS sequence"/>
</dbReference>
<name>A0A163SEW9_9CELL</name>
<evidence type="ECO:0000256" key="3">
    <source>
        <dbReference type="ARBA" id="ARBA00023054"/>
    </source>
</evidence>
<dbReference type="GO" id="GO:0006310">
    <property type="term" value="P:DNA recombination"/>
    <property type="evidence" value="ECO:0007669"/>
    <property type="project" value="UniProtKB-KW"/>
</dbReference>
<evidence type="ECO:0000313" key="8">
    <source>
        <dbReference type="Proteomes" id="UP000076447"/>
    </source>
</evidence>
<dbReference type="AlphaFoldDB" id="A0A163SEW9"/>
<evidence type="ECO:0000256" key="1">
    <source>
        <dbReference type="ARBA" id="ARBA00003416"/>
    </source>
</evidence>
<protein>
    <submittedName>
        <fullName evidence="7">DNA recombination protein RmuC</fullName>
    </submittedName>
</protein>
<dbReference type="PATRIC" id="fig|43678.3.peg.1025"/>
<comment type="similarity">
    <text evidence="2">Belongs to the RmuC family.</text>
</comment>
<keyword evidence="6" id="KW-0472">Membrane</keyword>